<dbReference type="SUPFAM" id="SSF52833">
    <property type="entry name" value="Thioredoxin-like"/>
    <property type="match status" value="1"/>
</dbReference>
<dbReference type="PANTHER" id="PTHR42852:SF6">
    <property type="entry name" value="THIOL:DISULFIDE INTERCHANGE PROTEIN DSBE"/>
    <property type="match status" value="1"/>
</dbReference>
<evidence type="ECO:0000256" key="1">
    <source>
        <dbReference type="ARBA" id="ARBA00004196"/>
    </source>
</evidence>
<keyword evidence="3" id="KW-1015">Disulfide bond</keyword>
<proteinExistence type="predicted"/>
<dbReference type="InterPro" id="IPR036249">
    <property type="entry name" value="Thioredoxin-like_sf"/>
</dbReference>
<organism evidence="7 8">
    <name type="scientific">Pedobacter panaciterrae</name>
    <dbReference type="NCBI Taxonomy" id="363849"/>
    <lineage>
        <taxon>Bacteria</taxon>
        <taxon>Pseudomonadati</taxon>
        <taxon>Bacteroidota</taxon>
        <taxon>Sphingobacteriia</taxon>
        <taxon>Sphingobacteriales</taxon>
        <taxon>Sphingobacteriaceae</taxon>
        <taxon>Pedobacter</taxon>
    </lineage>
</organism>
<dbReference type="Pfam" id="PF08534">
    <property type="entry name" value="Redoxin"/>
    <property type="match status" value="1"/>
</dbReference>
<protein>
    <submittedName>
        <fullName evidence="7">TlpA disulfide reductase family protein</fullName>
    </submittedName>
</protein>
<evidence type="ECO:0000313" key="7">
    <source>
        <dbReference type="EMBL" id="MEJ2904113.1"/>
    </source>
</evidence>
<feature type="domain" description="Thioredoxin" evidence="6">
    <location>
        <begin position="319"/>
        <end position="499"/>
    </location>
</feature>
<name>A0ABU8NSD9_9SPHI</name>
<keyword evidence="8" id="KW-1185">Reference proteome</keyword>
<feature type="signal peptide" evidence="5">
    <location>
        <begin position="1"/>
        <end position="19"/>
    </location>
</feature>
<keyword evidence="2" id="KW-0201">Cytochrome c-type biogenesis</keyword>
<feature type="chain" id="PRO_5045609490" evidence="5">
    <location>
        <begin position="20"/>
        <end position="500"/>
    </location>
</feature>
<evidence type="ECO:0000313" key="8">
    <source>
        <dbReference type="Proteomes" id="UP001378956"/>
    </source>
</evidence>
<dbReference type="InterPro" id="IPR013766">
    <property type="entry name" value="Thioredoxin_domain"/>
</dbReference>
<evidence type="ECO:0000256" key="4">
    <source>
        <dbReference type="ARBA" id="ARBA00023284"/>
    </source>
</evidence>
<dbReference type="PANTHER" id="PTHR42852">
    <property type="entry name" value="THIOL:DISULFIDE INTERCHANGE PROTEIN DSBE"/>
    <property type="match status" value="1"/>
</dbReference>
<reference evidence="7 8" key="1">
    <citation type="submission" date="2024-03" db="EMBL/GenBank/DDBJ databases">
        <title>Sequence of Lycoming College Course Isolates.</title>
        <authorList>
            <person name="Plotts O."/>
            <person name="Newman J."/>
        </authorList>
    </citation>
    <scope>NUCLEOTIDE SEQUENCE [LARGE SCALE GENOMIC DNA]</scope>
    <source>
        <strain evidence="7 8">CJB-3</strain>
    </source>
</reference>
<comment type="caution">
    <text evidence="7">The sequence shown here is derived from an EMBL/GenBank/DDBJ whole genome shotgun (WGS) entry which is preliminary data.</text>
</comment>
<dbReference type="Proteomes" id="UP001378956">
    <property type="component" value="Unassembled WGS sequence"/>
</dbReference>
<sequence>MKKNIALLCLMFVVIQASAQFNLMGKILNYTGKEDLVVNIPLVYGFHKENSISIPVAKNGTFNITLPTETQNFVSLIFQRQFYTLLITRNKNLTASINENNKNLELLSGTALLENKLLQKINIMENPAFMEEQAAHLYGGLNFTELNAKLIQPYLAKRDEKIDIITASKISLKNKKLIISEVKYLAYNYLNDFARTQLNNKPAIDSMIINLFDNSIIKPEVFPAGLQYYSFADNYLRYLETKAFLKIKKDNIKPTEPIPYYGISLDSANVVVKKYGKPYWRWVGSTKNFPEPVTEQYTYQQIINLYYDKDLRQIAALSEVFKKRFPQSKFNQEIDQKVNSLRQMLAQNESNTDIVVLKDYDKIQSVYDVIAKYKGKVVYLDVWGTWCGPCKEELKFMPQLKSAFTNKDVIFLYLDMDEEDRDAIWKEFIKVNGLTGVHFRKNRQTIAPLWKELLADNQDKAEYYPQYFIFDKEGKVAVSKALRPSDKEALYQQINSVLVH</sequence>
<dbReference type="InterPro" id="IPR050553">
    <property type="entry name" value="Thioredoxin_ResA/DsbE_sf"/>
</dbReference>
<dbReference type="RefSeq" id="WP_172659258.1">
    <property type="nucleotide sequence ID" value="NZ_JABMKW010000004.1"/>
</dbReference>
<gene>
    <name evidence="7" type="ORF">WAE58_16835</name>
</gene>
<evidence type="ECO:0000256" key="5">
    <source>
        <dbReference type="SAM" id="SignalP"/>
    </source>
</evidence>
<keyword evidence="4" id="KW-0676">Redox-active center</keyword>
<dbReference type="Gene3D" id="3.40.30.10">
    <property type="entry name" value="Glutaredoxin"/>
    <property type="match status" value="1"/>
</dbReference>
<evidence type="ECO:0000256" key="3">
    <source>
        <dbReference type="ARBA" id="ARBA00023157"/>
    </source>
</evidence>
<comment type="subcellular location">
    <subcellularLocation>
        <location evidence="1">Cell envelope</location>
    </subcellularLocation>
</comment>
<evidence type="ECO:0000259" key="6">
    <source>
        <dbReference type="PROSITE" id="PS51352"/>
    </source>
</evidence>
<keyword evidence="5" id="KW-0732">Signal</keyword>
<dbReference type="InterPro" id="IPR013740">
    <property type="entry name" value="Redoxin"/>
</dbReference>
<dbReference type="EMBL" id="JBBEUB010000005">
    <property type="protein sequence ID" value="MEJ2904113.1"/>
    <property type="molecule type" value="Genomic_DNA"/>
</dbReference>
<dbReference type="CDD" id="cd02966">
    <property type="entry name" value="TlpA_like_family"/>
    <property type="match status" value="1"/>
</dbReference>
<dbReference type="PROSITE" id="PS51352">
    <property type="entry name" value="THIOREDOXIN_2"/>
    <property type="match status" value="1"/>
</dbReference>
<evidence type="ECO:0000256" key="2">
    <source>
        <dbReference type="ARBA" id="ARBA00022748"/>
    </source>
</evidence>
<accession>A0ABU8NSD9</accession>